<dbReference type="InterPro" id="IPR009057">
    <property type="entry name" value="Homeodomain-like_sf"/>
</dbReference>
<evidence type="ECO:0000313" key="7">
    <source>
        <dbReference type="EMBL" id="RJP73512.1"/>
    </source>
</evidence>
<keyword evidence="3" id="KW-0804">Transcription</keyword>
<feature type="region of interest" description="Disordered" evidence="5">
    <location>
        <begin position="1"/>
        <end position="21"/>
    </location>
</feature>
<dbReference type="InterPro" id="IPR001647">
    <property type="entry name" value="HTH_TetR"/>
</dbReference>
<evidence type="ECO:0000256" key="2">
    <source>
        <dbReference type="ARBA" id="ARBA00023125"/>
    </source>
</evidence>
<evidence type="ECO:0000256" key="3">
    <source>
        <dbReference type="ARBA" id="ARBA00023163"/>
    </source>
</evidence>
<dbReference type="GO" id="GO:0000976">
    <property type="term" value="F:transcription cis-regulatory region binding"/>
    <property type="evidence" value="ECO:0007669"/>
    <property type="project" value="TreeGrafter"/>
</dbReference>
<feature type="DNA-binding region" description="H-T-H motif" evidence="4">
    <location>
        <begin position="43"/>
        <end position="62"/>
    </location>
</feature>
<dbReference type="GO" id="GO:0003700">
    <property type="term" value="F:DNA-binding transcription factor activity"/>
    <property type="evidence" value="ECO:0007669"/>
    <property type="project" value="TreeGrafter"/>
</dbReference>
<dbReference type="EMBL" id="QZKI01000026">
    <property type="protein sequence ID" value="RJP73512.1"/>
    <property type="molecule type" value="Genomic_DNA"/>
</dbReference>
<sequence length="209" mass="24201">MACSAHASNSEKKVPRMKSEERREQILEAALHVFARENYHGATTAKIAEAAGITEPVIYQHFKSKRDLFLEVLKRSRKDMIEWNTKVLAKHDDPIERYQGFTDMFKYYTTQFNRDSAMMWAVAATVNDSDIKAEIRDTDDAVLEQLTNNIRNSMEEGKISSRHAPQVLARIIHGINSHLSWLILVGESRTQDWVYEDLKRFIADVMRKD</sequence>
<evidence type="ECO:0000256" key="5">
    <source>
        <dbReference type="SAM" id="MobiDB-lite"/>
    </source>
</evidence>
<evidence type="ECO:0000256" key="1">
    <source>
        <dbReference type="ARBA" id="ARBA00023015"/>
    </source>
</evidence>
<dbReference type="PRINTS" id="PR00455">
    <property type="entry name" value="HTHTETR"/>
</dbReference>
<evidence type="ECO:0000256" key="4">
    <source>
        <dbReference type="PROSITE-ProRule" id="PRU00335"/>
    </source>
</evidence>
<dbReference type="SUPFAM" id="SSF48498">
    <property type="entry name" value="Tetracyclin repressor-like, C-terminal domain"/>
    <property type="match status" value="1"/>
</dbReference>
<feature type="domain" description="HTH tetR-type" evidence="6">
    <location>
        <begin position="20"/>
        <end position="80"/>
    </location>
</feature>
<name>A0A419F4Y7_9BACT</name>
<feature type="compositionally biased region" description="Basic and acidic residues" evidence="5">
    <location>
        <begin position="9"/>
        <end position="21"/>
    </location>
</feature>
<keyword evidence="1" id="KW-0805">Transcription regulation</keyword>
<dbReference type="PROSITE" id="PS50977">
    <property type="entry name" value="HTH_TETR_2"/>
    <property type="match status" value="1"/>
</dbReference>
<organism evidence="7 8">
    <name type="scientific">Candidatus Abyssobacteria bacterium SURF_17</name>
    <dbReference type="NCBI Taxonomy" id="2093361"/>
    <lineage>
        <taxon>Bacteria</taxon>
        <taxon>Pseudomonadati</taxon>
        <taxon>Candidatus Hydrogenedentota</taxon>
        <taxon>Candidatus Abyssobacteria</taxon>
    </lineage>
</organism>
<evidence type="ECO:0000313" key="8">
    <source>
        <dbReference type="Proteomes" id="UP000285961"/>
    </source>
</evidence>
<accession>A0A419F4Y7</accession>
<reference evidence="7 8" key="1">
    <citation type="journal article" date="2017" name="ISME J.">
        <title>Energy and carbon metabolisms in a deep terrestrial subsurface fluid microbial community.</title>
        <authorList>
            <person name="Momper L."/>
            <person name="Jungbluth S.P."/>
            <person name="Lee M.D."/>
            <person name="Amend J.P."/>
        </authorList>
    </citation>
    <scope>NUCLEOTIDE SEQUENCE [LARGE SCALE GENOMIC DNA]</scope>
    <source>
        <strain evidence="7">SURF_17</strain>
    </source>
</reference>
<keyword evidence="2 4" id="KW-0238">DNA-binding</keyword>
<proteinExistence type="predicted"/>
<dbReference type="PANTHER" id="PTHR30055">
    <property type="entry name" value="HTH-TYPE TRANSCRIPTIONAL REGULATOR RUTR"/>
    <property type="match status" value="1"/>
</dbReference>
<dbReference type="SUPFAM" id="SSF46689">
    <property type="entry name" value="Homeodomain-like"/>
    <property type="match status" value="1"/>
</dbReference>
<dbReference type="Pfam" id="PF00440">
    <property type="entry name" value="TetR_N"/>
    <property type="match status" value="1"/>
</dbReference>
<dbReference type="AlphaFoldDB" id="A0A419F4Y7"/>
<dbReference type="PANTHER" id="PTHR30055:SF240">
    <property type="entry name" value="HTH-TYPE TRANSCRIPTIONAL REGULATOR ACRR"/>
    <property type="match status" value="1"/>
</dbReference>
<dbReference type="InterPro" id="IPR050109">
    <property type="entry name" value="HTH-type_TetR-like_transc_reg"/>
</dbReference>
<gene>
    <name evidence="7" type="ORF">C4532_04160</name>
</gene>
<evidence type="ECO:0000259" key="6">
    <source>
        <dbReference type="PROSITE" id="PS50977"/>
    </source>
</evidence>
<dbReference type="Proteomes" id="UP000285961">
    <property type="component" value="Unassembled WGS sequence"/>
</dbReference>
<dbReference type="Gene3D" id="1.10.357.10">
    <property type="entry name" value="Tetracycline Repressor, domain 2"/>
    <property type="match status" value="1"/>
</dbReference>
<protein>
    <submittedName>
        <fullName evidence="7">TetR/AcrR family transcriptional regulator</fullName>
    </submittedName>
</protein>
<dbReference type="InterPro" id="IPR036271">
    <property type="entry name" value="Tet_transcr_reg_TetR-rel_C_sf"/>
</dbReference>
<comment type="caution">
    <text evidence="7">The sequence shown here is derived from an EMBL/GenBank/DDBJ whole genome shotgun (WGS) entry which is preliminary data.</text>
</comment>